<proteinExistence type="predicted"/>
<organism evidence="2">
    <name type="scientific">marine sediment metagenome</name>
    <dbReference type="NCBI Taxonomy" id="412755"/>
    <lineage>
        <taxon>unclassified sequences</taxon>
        <taxon>metagenomes</taxon>
        <taxon>ecological metagenomes</taxon>
    </lineage>
</organism>
<keyword evidence="1" id="KW-1133">Transmembrane helix</keyword>
<accession>A0A0F9TMC3</accession>
<gene>
    <name evidence="2" type="ORF">LCGC14_0374720</name>
</gene>
<protein>
    <submittedName>
        <fullName evidence="2">Uncharacterized protein</fullName>
    </submittedName>
</protein>
<name>A0A0F9TMC3_9ZZZZ</name>
<keyword evidence="1" id="KW-0472">Membrane</keyword>
<evidence type="ECO:0000313" key="2">
    <source>
        <dbReference type="EMBL" id="KKN76082.1"/>
    </source>
</evidence>
<feature type="transmembrane region" description="Helical" evidence="1">
    <location>
        <begin position="12"/>
        <end position="34"/>
    </location>
</feature>
<evidence type="ECO:0000256" key="1">
    <source>
        <dbReference type="SAM" id="Phobius"/>
    </source>
</evidence>
<dbReference type="EMBL" id="LAZR01000300">
    <property type="protein sequence ID" value="KKN76082.1"/>
    <property type="molecule type" value="Genomic_DNA"/>
</dbReference>
<dbReference type="AlphaFoldDB" id="A0A0F9TMC3"/>
<comment type="caution">
    <text evidence="2">The sequence shown here is derived from an EMBL/GenBank/DDBJ whole genome shotgun (WGS) entry which is preliminary data.</text>
</comment>
<reference evidence="2" key="1">
    <citation type="journal article" date="2015" name="Nature">
        <title>Complex archaea that bridge the gap between prokaryotes and eukaryotes.</title>
        <authorList>
            <person name="Spang A."/>
            <person name="Saw J.H."/>
            <person name="Jorgensen S.L."/>
            <person name="Zaremba-Niedzwiedzka K."/>
            <person name="Martijn J."/>
            <person name="Lind A.E."/>
            <person name="van Eijk R."/>
            <person name="Schleper C."/>
            <person name="Guy L."/>
            <person name="Ettema T.J."/>
        </authorList>
    </citation>
    <scope>NUCLEOTIDE SEQUENCE</scope>
</reference>
<keyword evidence="1" id="KW-0812">Transmembrane</keyword>
<sequence>MNWDSVIGFLESIGIVPSAIVPLIILTLIVLLCFSKKLGKCLTPIKQAIVEIQGILANSGKKIQYLLTETTASPLKPNDYGIQLFQESGLKEIFRDKKDIFLKELEKELGKKTLYTSYDVQEEALKLMTSYEDKEIMNPVKAYAYRQGVDVEMILRIGGLFLRDEFLKEEELKKEKK</sequence>